<feature type="compositionally biased region" description="Basic and acidic residues" evidence="2">
    <location>
        <begin position="407"/>
        <end position="418"/>
    </location>
</feature>
<evidence type="ECO:0000313" key="5">
    <source>
        <dbReference type="EMBL" id="KAG0455348.1"/>
    </source>
</evidence>
<proteinExistence type="predicted"/>
<dbReference type="PROSITE" id="PS51840">
    <property type="entry name" value="C2_NT"/>
    <property type="match status" value="1"/>
</dbReference>
<feature type="coiled-coil region" evidence="1">
    <location>
        <begin position="574"/>
        <end position="601"/>
    </location>
</feature>
<name>A0A835UBP0_VANPL</name>
<feature type="region of interest" description="Disordered" evidence="2">
    <location>
        <begin position="407"/>
        <end position="495"/>
    </location>
</feature>
<dbReference type="PANTHER" id="PTHR31344:SF15">
    <property type="entry name" value="EEIG1_EHBP1 PROTEIN AMINO-TERMINAL DOMAIN PROTEIN"/>
    <property type="match status" value="1"/>
</dbReference>
<dbReference type="Pfam" id="PF12752">
    <property type="entry name" value="SUZ"/>
    <property type="match status" value="1"/>
</dbReference>
<evidence type="ECO:0000256" key="1">
    <source>
        <dbReference type="SAM" id="Coils"/>
    </source>
</evidence>
<protein>
    <recommendedName>
        <fullName evidence="7">R3H domain-containing protein</fullName>
    </recommendedName>
</protein>
<evidence type="ECO:0000259" key="3">
    <source>
        <dbReference type="PROSITE" id="PS51061"/>
    </source>
</evidence>
<dbReference type="GO" id="GO:0005643">
    <property type="term" value="C:nuclear pore"/>
    <property type="evidence" value="ECO:0007669"/>
    <property type="project" value="InterPro"/>
</dbReference>
<dbReference type="EMBL" id="JADCNL010000013">
    <property type="protein sequence ID" value="KAG0455348.1"/>
    <property type="molecule type" value="Genomic_DNA"/>
</dbReference>
<keyword evidence="6" id="KW-1185">Reference proteome</keyword>
<dbReference type="GO" id="GO:0003676">
    <property type="term" value="F:nucleic acid binding"/>
    <property type="evidence" value="ECO:0007669"/>
    <property type="project" value="UniProtKB-UniRule"/>
</dbReference>
<dbReference type="Pfam" id="PF10358">
    <property type="entry name" value="NT-C2"/>
    <property type="match status" value="1"/>
</dbReference>
<feature type="region of interest" description="Disordered" evidence="2">
    <location>
        <begin position="683"/>
        <end position="710"/>
    </location>
</feature>
<dbReference type="PROSITE" id="PS51061">
    <property type="entry name" value="R3H"/>
    <property type="match status" value="1"/>
</dbReference>
<evidence type="ECO:0000313" key="6">
    <source>
        <dbReference type="Proteomes" id="UP000636800"/>
    </source>
</evidence>
<dbReference type="PANTHER" id="PTHR31344">
    <property type="entry name" value="NUCLEAR PORE COMPLEX PROTEIN NUP205"/>
    <property type="match status" value="1"/>
</dbReference>
<keyword evidence="1" id="KW-0175">Coiled coil</keyword>
<dbReference type="InterPro" id="IPR024771">
    <property type="entry name" value="SUZ"/>
</dbReference>
<dbReference type="InterPro" id="IPR001374">
    <property type="entry name" value="R3H_dom"/>
</dbReference>
<evidence type="ECO:0008006" key="7">
    <source>
        <dbReference type="Google" id="ProtNLM"/>
    </source>
</evidence>
<evidence type="ECO:0000256" key="2">
    <source>
        <dbReference type="SAM" id="MobiDB-lite"/>
    </source>
</evidence>
<reference evidence="5 6" key="1">
    <citation type="journal article" date="2020" name="Nat. Food">
        <title>A phased Vanilla planifolia genome enables genetic improvement of flavour and production.</title>
        <authorList>
            <person name="Hasing T."/>
            <person name="Tang H."/>
            <person name="Brym M."/>
            <person name="Khazi F."/>
            <person name="Huang T."/>
            <person name="Chambers A.H."/>
        </authorList>
    </citation>
    <scope>NUCLEOTIDE SEQUENCE [LARGE SCALE GENOMIC DNA]</scope>
    <source>
        <tissue evidence="5">Leaf</tissue>
    </source>
</reference>
<feature type="domain" description="C2 NT-type" evidence="4">
    <location>
        <begin position="7"/>
        <end position="155"/>
    </location>
</feature>
<dbReference type="InterPro" id="IPR036867">
    <property type="entry name" value="R3H_dom_sf"/>
</dbReference>
<dbReference type="InterPro" id="IPR021827">
    <property type="entry name" value="Nup186/Nup192/Nup205"/>
</dbReference>
<feature type="domain" description="R3H" evidence="3">
    <location>
        <begin position="1122"/>
        <end position="1187"/>
    </location>
</feature>
<feature type="compositionally biased region" description="Basic and acidic residues" evidence="2">
    <location>
        <begin position="433"/>
        <end position="443"/>
    </location>
</feature>
<accession>A0A835UBP0</accession>
<feature type="compositionally biased region" description="Basic and acidic residues" evidence="2">
    <location>
        <begin position="1368"/>
        <end position="1385"/>
    </location>
</feature>
<evidence type="ECO:0000259" key="4">
    <source>
        <dbReference type="PROSITE" id="PS51840"/>
    </source>
</evidence>
<sequence>MVLGLRSKNKQGTSCRVDYIFELQEIRPWPPSKSMKSIHSVVLQWENGDQNLGMTSPVSPSIEQGKIELNESFMLQVTLKGNNSGHFQKNMLQLHLCELKKDGTVKGQQLGTTMLDLAQHGIIKDSLRIGIPLNFKRSIKSLAQPILYVRIKSIEKGSPGSSSRESLSKEVSLCKDVRESVSTLMSEEYAEEDEIASFTDDDVSSYSSVTNSSSIVENNIDLVLQTSPKEHVQAEIVAETTLKEEGKEGQLESSLLAEFVTEEPELGTKGEHVHVDALLSENRILAQPSQENSSFNHEVLVTYDACSSISSRGTVKTTTGISDTKLAISLSSHEEEANPDYNYTITTSATSIGDLHQEVQTDVDSLLTREIAPEQLLNEEIGSNAHTEESNTSVSNVLSVELSNERDVYDENMDDKSQQSRSSLDEVLGSRRKSNEHNKEGKVMDNGTTKADIQSPHCDLLPDSLSKAKLSSGEHASAIQHHEHPISSISVSRSEVQRERNNGFLSHDNSKNISFLVKSSLHSLGTNGHAIAIQHLEDVKEIDVLEDASVGGAKSSSNLAWRFNRKNVSEFQRNVNFDNKVHELESRIEKLEEELREAAAIECAVYTIVAEHGCSLQKMHSPARRLSRLYIQASAERKANTAKSALSGLTLIARACGNDVSRLTFWLTNTIVLRTFLSHTIGHSDKPNSSKHLPVGRNSLTRTGKKSPLKWGSNPCQEEQFALTEELENWEDPQTFVSALEKLESWIFCRIVESVWWQTFTPYMQTSKEFGQSLSFTHQKKRFEKECSFNDRRQECYSFEIWKKAFQDASEKLCPVRADARECGCLPIIAKLVIEQCVARLDVAMLNALLRESDDELPTDPVADPISNHKVLPISPGKPSFGAGARLKNAIGNWSRLLTDLFGMDVDDSAQAMNDEYDERVDITASLKSFPLLNALSDLFMLPKDMLVEERVRKEACPKFNASVIKRILGSFLPDEFCPDQVPASVFEALDCEVMSSNEDEEVGILPFRASPINYSPPSASSIQNAIGVIGHSPSQPKRNLSSPIIRKSHMSDDELEELNSPLFSIMFDKSSSPEAKANKNIRPQPYRDGIFLNQVGRWNHPIFEVGTVSSTSDVKAMGLINKGSKEEEDALINFLQNDSSPEGVLELQPVSPYERLLLHRLADIYGFAHESVGEGEERHLLLERCPETAIPPILVSDILCQYEDYQSPMPAHLILRRKETSETKVEKAVPSPIPLKEREAAYLAARERIFSLHEEDEREVVHPKSRRVPVVAQRMIAHALGQKVSSLHKCGNDKSEESSVSPPNYAKETKEALQVQNPVSHCEDISKSLAKLGTNDERAVSPEMLEKERIGAAKRIFSLALGKASGNRKDSAVRTKEGRGAPNQ</sequence>
<comment type="caution">
    <text evidence="5">The sequence shown here is derived from an EMBL/GenBank/DDBJ whole genome shotgun (WGS) entry which is preliminary data.</text>
</comment>
<dbReference type="CDD" id="cd02325">
    <property type="entry name" value="R3H"/>
    <property type="match status" value="1"/>
</dbReference>
<dbReference type="InterPro" id="IPR019448">
    <property type="entry name" value="NT-C2"/>
</dbReference>
<dbReference type="SMART" id="SM00393">
    <property type="entry name" value="R3H"/>
    <property type="match status" value="1"/>
</dbReference>
<dbReference type="SUPFAM" id="SSF82708">
    <property type="entry name" value="R3H domain"/>
    <property type="match status" value="1"/>
</dbReference>
<gene>
    <name evidence="5" type="ORF">HPP92_024640</name>
</gene>
<dbReference type="Proteomes" id="UP000636800">
    <property type="component" value="Chromosome 13"/>
</dbReference>
<dbReference type="OrthoDB" id="65569at2759"/>
<dbReference type="Pfam" id="PF01424">
    <property type="entry name" value="R3H"/>
    <property type="match status" value="1"/>
</dbReference>
<feature type="region of interest" description="Disordered" evidence="2">
    <location>
        <begin position="1364"/>
        <end position="1385"/>
    </location>
</feature>
<organism evidence="5 6">
    <name type="scientific">Vanilla planifolia</name>
    <name type="common">Vanilla</name>
    <dbReference type="NCBI Taxonomy" id="51239"/>
    <lineage>
        <taxon>Eukaryota</taxon>
        <taxon>Viridiplantae</taxon>
        <taxon>Streptophyta</taxon>
        <taxon>Embryophyta</taxon>
        <taxon>Tracheophyta</taxon>
        <taxon>Spermatophyta</taxon>
        <taxon>Magnoliopsida</taxon>
        <taxon>Liliopsida</taxon>
        <taxon>Asparagales</taxon>
        <taxon>Orchidaceae</taxon>
        <taxon>Vanilloideae</taxon>
        <taxon>Vanilleae</taxon>
        <taxon>Vanilla</taxon>
    </lineage>
</organism>
<dbReference type="Gene3D" id="3.30.1370.50">
    <property type="entry name" value="R3H-like domain"/>
    <property type="match status" value="1"/>
</dbReference>